<dbReference type="EMBL" id="LITQ01000011">
    <property type="protein sequence ID" value="OAA93627.1"/>
    <property type="molecule type" value="Genomic_DNA"/>
</dbReference>
<keyword evidence="6" id="KW-1185">Reference proteome</keyword>
<dbReference type="Gene3D" id="1.10.10.10">
    <property type="entry name" value="Winged helix-like DNA-binding domain superfamily/Winged helix DNA-binding domain"/>
    <property type="match status" value="1"/>
</dbReference>
<dbReference type="RefSeq" id="WP_063600783.1">
    <property type="nucleotide sequence ID" value="NZ_LITQ01000011.1"/>
</dbReference>
<comment type="caution">
    <text evidence="3">The sequence shown here is derived from an EMBL/GenBank/DDBJ whole genome shotgun (WGS) entry which is preliminary data.</text>
</comment>
<dbReference type="Proteomes" id="UP000093694">
    <property type="component" value="Unassembled WGS sequence"/>
</dbReference>
<dbReference type="Pfam" id="PF01978">
    <property type="entry name" value="TrmB"/>
    <property type="match status" value="1"/>
</dbReference>
<evidence type="ECO:0000259" key="1">
    <source>
        <dbReference type="Pfam" id="PF01978"/>
    </source>
</evidence>
<name>A0A166TFM8_9CLOT</name>
<dbReference type="EMBL" id="LROR01000045">
    <property type="protein sequence ID" value="OBR94398.1"/>
    <property type="molecule type" value="Genomic_DNA"/>
</dbReference>
<reference evidence="4 6" key="2">
    <citation type="journal article" date="2016" name="Front. Microbiol.">
        <title>Industrial Acetogenic Biocatalysts: A Comparative Metabolic and Genomic Analysis.</title>
        <authorList>
            <person name="Bengelsdorf F."/>
            <person name="Poehlein A."/>
            <person name="Sonja S."/>
            <person name="Erz C."/>
            <person name="Hummel T."/>
            <person name="Hoffmeister S."/>
            <person name="Daniel R."/>
            <person name="Durre P."/>
        </authorList>
    </citation>
    <scope>NUCLEOTIDE SEQUENCE [LARGE SCALE GENOMIC DNA]</scope>
    <source>
        <strain evidence="4 6">PTA-10522</strain>
    </source>
</reference>
<proteinExistence type="predicted"/>
<evidence type="ECO:0000313" key="5">
    <source>
        <dbReference type="Proteomes" id="UP000077384"/>
    </source>
</evidence>
<dbReference type="InterPro" id="IPR002831">
    <property type="entry name" value="Tscrpt_reg_TrmB_N"/>
</dbReference>
<dbReference type="PANTHER" id="PTHR34293">
    <property type="entry name" value="HTH-TYPE TRANSCRIPTIONAL REGULATOR TRMBL2"/>
    <property type="match status" value="1"/>
</dbReference>
<dbReference type="Pfam" id="PF11495">
    <property type="entry name" value="Regulator_TrmB"/>
    <property type="match status" value="1"/>
</dbReference>
<dbReference type="CDD" id="cd09124">
    <property type="entry name" value="PLDc_like_TrmB_middle"/>
    <property type="match status" value="1"/>
</dbReference>
<evidence type="ECO:0000259" key="2">
    <source>
        <dbReference type="Pfam" id="PF11495"/>
    </source>
</evidence>
<dbReference type="SUPFAM" id="SSF56024">
    <property type="entry name" value="Phospholipase D/nuclease"/>
    <property type="match status" value="1"/>
</dbReference>
<gene>
    <name evidence="4" type="ORF">CLCOS_18970</name>
    <name evidence="3" type="ORF">WX73_04123</name>
</gene>
<dbReference type="Gene3D" id="3.30.870.10">
    <property type="entry name" value="Endonuclease Chain A"/>
    <property type="match status" value="1"/>
</dbReference>
<organism evidence="3 5">
    <name type="scientific">Clostridium coskatii</name>
    <dbReference type="NCBI Taxonomy" id="1705578"/>
    <lineage>
        <taxon>Bacteria</taxon>
        <taxon>Bacillati</taxon>
        <taxon>Bacillota</taxon>
        <taxon>Clostridia</taxon>
        <taxon>Eubacteriales</taxon>
        <taxon>Clostridiaceae</taxon>
        <taxon>Clostridium</taxon>
    </lineage>
</organism>
<dbReference type="Proteomes" id="UP000077384">
    <property type="component" value="Unassembled WGS sequence"/>
</dbReference>
<evidence type="ECO:0000313" key="3">
    <source>
        <dbReference type="EMBL" id="OAA93627.1"/>
    </source>
</evidence>
<evidence type="ECO:0000313" key="6">
    <source>
        <dbReference type="Proteomes" id="UP000093694"/>
    </source>
</evidence>
<reference evidence="3 5" key="1">
    <citation type="journal article" date="2015" name="Biotechnol. Bioeng.">
        <title>Genome sequence and phenotypic characterization of Caulobacter segnis.</title>
        <authorList>
            <person name="Patel S."/>
            <person name="Fletcher B."/>
            <person name="Scott D.C."/>
            <person name="Ely B."/>
        </authorList>
    </citation>
    <scope>NUCLEOTIDE SEQUENCE [LARGE SCALE GENOMIC DNA]</scope>
    <source>
        <strain evidence="3 5">PS02</strain>
    </source>
</reference>
<feature type="domain" description="Transcription regulator TrmB C-terminal" evidence="2">
    <location>
        <begin position="111"/>
        <end position="228"/>
    </location>
</feature>
<feature type="domain" description="Transcription regulator TrmB N-terminal" evidence="1">
    <location>
        <begin position="13"/>
        <end position="76"/>
    </location>
</feature>
<dbReference type="InterPro" id="IPR051797">
    <property type="entry name" value="TrmB-like"/>
</dbReference>
<dbReference type="InterPro" id="IPR036390">
    <property type="entry name" value="WH_DNA-bd_sf"/>
</dbReference>
<dbReference type="PANTHER" id="PTHR34293:SF1">
    <property type="entry name" value="HTH-TYPE TRANSCRIPTIONAL REGULATOR TRMBL2"/>
    <property type="match status" value="1"/>
</dbReference>
<dbReference type="PATRIC" id="fig|1705578.3.peg.4233"/>
<dbReference type="InterPro" id="IPR036388">
    <property type="entry name" value="WH-like_DNA-bd_sf"/>
</dbReference>
<dbReference type="AlphaFoldDB" id="A0A166TFM8"/>
<accession>A0A166TFM8</accession>
<evidence type="ECO:0000313" key="4">
    <source>
        <dbReference type="EMBL" id="OBR94398.1"/>
    </source>
</evidence>
<dbReference type="InterPro" id="IPR021586">
    <property type="entry name" value="Tscrpt_reg_TrmB_C"/>
</dbReference>
<sequence>MELEKELIAKLVKIGFNKYEAMIYLTLLRNQEITAYEASKRSGVPQSKVYDTVKSLLNKNVIIKNGYNPCKYIALSLKEFLDIYKKDTKSTISYLEDNLNSINDLESINYLWHFNDTEQIKDKITSMIRNANESIYLDIWSKDYNNLYDELLDAKKRNIKIVSVLYGKVDEIGKVFYHEMDGMKEDAALNGRWLSLVIDHKECLFSIFQADNTSYCIWTQNKPFMLVTECFITHDIFISEIYSKHKKELDKEFGPNLKSIRDNLEIG</sequence>
<dbReference type="SUPFAM" id="SSF46785">
    <property type="entry name" value="Winged helix' DNA-binding domain"/>
    <property type="match status" value="1"/>
</dbReference>
<protein>
    <submittedName>
        <fullName evidence="3">Sugar-specific transcriptional regulator TrmB</fullName>
    </submittedName>
</protein>